<feature type="chain" id="PRO_5029559428" evidence="1">
    <location>
        <begin position="25"/>
        <end position="51"/>
    </location>
</feature>
<keyword evidence="3" id="KW-1185">Reference proteome</keyword>
<comment type="caution">
    <text evidence="2">The sequence shown here is derived from an EMBL/GenBank/DDBJ whole genome shotgun (WGS) entry which is preliminary data.</text>
</comment>
<organism evidence="2 3">
    <name type="scientific">Larkinella terrae</name>
    <dbReference type="NCBI Taxonomy" id="2025311"/>
    <lineage>
        <taxon>Bacteria</taxon>
        <taxon>Pseudomonadati</taxon>
        <taxon>Bacteroidota</taxon>
        <taxon>Cytophagia</taxon>
        <taxon>Cytophagales</taxon>
        <taxon>Spirosomataceae</taxon>
        <taxon>Larkinella</taxon>
    </lineage>
</organism>
<evidence type="ECO:0000313" key="2">
    <source>
        <dbReference type="EMBL" id="MRS60672.1"/>
    </source>
</evidence>
<gene>
    <name evidence="2" type="ORF">GJJ30_05155</name>
</gene>
<dbReference type="RefSeq" id="WP_154173857.1">
    <property type="nucleotide sequence ID" value="NZ_WJXZ01000002.1"/>
</dbReference>
<keyword evidence="1" id="KW-0732">Signal</keyword>
<protein>
    <submittedName>
        <fullName evidence="2">Uncharacterized protein</fullName>
    </submittedName>
</protein>
<reference evidence="2 3" key="1">
    <citation type="journal article" date="2018" name="Antonie Van Leeuwenhoek">
        <title>Larkinella terrae sp. nov., isolated from soil on Jeju Island, South Korea.</title>
        <authorList>
            <person name="Ten L.N."/>
            <person name="Jeon J."/>
            <person name="Park S.J."/>
            <person name="Park S."/>
            <person name="Lee S.Y."/>
            <person name="Kim M.K."/>
            <person name="Jung H.Y."/>
        </authorList>
    </citation>
    <scope>NUCLEOTIDE SEQUENCE [LARGE SCALE GENOMIC DNA]</scope>
    <source>
        <strain evidence="2 3">KCTC 52001</strain>
    </source>
</reference>
<accession>A0A7K0EG44</accession>
<proteinExistence type="predicted"/>
<evidence type="ECO:0000256" key="1">
    <source>
        <dbReference type="SAM" id="SignalP"/>
    </source>
</evidence>
<feature type="signal peptide" evidence="1">
    <location>
        <begin position="1"/>
        <end position="24"/>
    </location>
</feature>
<sequence length="51" mass="5605">MKRRPALKTGAMATSLWLASPATEALNVQTFGQKMTTDGSEKTRGWLLRPV</sequence>
<name>A0A7K0EG44_9BACT</name>
<dbReference type="OrthoDB" id="9945370at2"/>
<dbReference type="EMBL" id="WJXZ01000002">
    <property type="protein sequence ID" value="MRS60672.1"/>
    <property type="molecule type" value="Genomic_DNA"/>
</dbReference>
<evidence type="ECO:0000313" key="3">
    <source>
        <dbReference type="Proteomes" id="UP000441754"/>
    </source>
</evidence>
<dbReference type="AlphaFoldDB" id="A0A7K0EG44"/>
<dbReference type="Proteomes" id="UP000441754">
    <property type="component" value="Unassembled WGS sequence"/>
</dbReference>